<dbReference type="Proteomes" id="UP000038802">
    <property type="component" value="Unassembled WGS sequence"/>
</dbReference>
<evidence type="ECO:0000313" key="6">
    <source>
        <dbReference type="Proteomes" id="UP000039217"/>
    </source>
</evidence>
<protein>
    <submittedName>
        <fullName evidence="4">Uncharacterized protein</fullName>
    </submittedName>
</protein>
<reference evidence="5 6" key="2">
    <citation type="submission" date="2015-03" db="EMBL/GenBank/DDBJ databases">
        <authorList>
            <consortium name="Pathogen Informatics"/>
        </authorList>
    </citation>
    <scope>NUCLEOTIDE SEQUENCE [LARGE SCALE GENOMIC DNA]</scope>
    <source>
        <strain evidence="2 7">C09601061</strain>
        <strain evidence="3 6">D00501624</strain>
        <strain evidence="5">K00500041</strain>
    </source>
</reference>
<dbReference type="Proteomes" id="UP000046680">
    <property type="component" value="Unassembled WGS sequence"/>
</dbReference>
<sequence>MLPTLAAPPAPDADTPPPGLVAETNSPIPKSPGVTSAGFSSPTFKRPRLLSAPMVPATKDSTSCVTPTVAYPANMASRKVKSSGMKLGIVSACSAWVTVSISSDSGSVAWLTAAA</sequence>
<evidence type="ECO:0000313" key="2">
    <source>
        <dbReference type="EMBL" id="CFR76340.1"/>
    </source>
</evidence>
<evidence type="ECO:0000313" key="3">
    <source>
        <dbReference type="EMBL" id="CNV64570.1"/>
    </source>
</evidence>
<dbReference type="EMBL" id="CGCX01000450">
    <property type="protein sequence ID" value="CFR76340.1"/>
    <property type="molecule type" value="Genomic_DNA"/>
</dbReference>
<evidence type="ECO:0000256" key="1">
    <source>
        <dbReference type="SAM" id="MobiDB-lite"/>
    </source>
</evidence>
<name>A0A0T9YQP5_MYCTX</name>
<dbReference type="EMBL" id="CQQC01001108">
    <property type="protein sequence ID" value="CNV64570.1"/>
    <property type="molecule type" value="Genomic_DNA"/>
</dbReference>
<feature type="region of interest" description="Disordered" evidence="1">
    <location>
        <begin position="1"/>
        <end position="42"/>
    </location>
</feature>
<evidence type="ECO:0000313" key="7">
    <source>
        <dbReference type="Proteomes" id="UP000046680"/>
    </source>
</evidence>
<feature type="compositionally biased region" description="Pro residues" evidence="1">
    <location>
        <begin position="1"/>
        <end position="19"/>
    </location>
</feature>
<accession>A0A0T9YQP5</accession>
<reference evidence="4" key="1">
    <citation type="submission" date="2015-03" db="EMBL/GenBank/DDBJ databases">
        <authorList>
            <person name="Murphy D."/>
        </authorList>
    </citation>
    <scope>NUCLEOTIDE SEQUENCE [LARGE SCALE GENOMIC DNA]</scope>
    <source>
        <strain evidence="4">K00500041</strain>
    </source>
</reference>
<feature type="compositionally biased region" description="Polar residues" evidence="1">
    <location>
        <begin position="23"/>
        <end position="42"/>
    </location>
</feature>
<dbReference type="AlphaFoldDB" id="A0A0T9YQP5"/>
<proteinExistence type="predicted"/>
<evidence type="ECO:0000313" key="4">
    <source>
        <dbReference type="EMBL" id="COV80399.1"/>
    </source>
</evidence>
<evidence type="ECO:0000313" key="5">
    <source>
        <dbReference type="Proteomes" id="UP000038802"/>
    </source>
</evidence>
<organism evidence="4 5">
    <name type="scientific">Mycobacterium tuberculosis</name>
    <dbReference type="NCBI Taxonomy" id="1773"/>
    <lineage>
        <taxon>Bacteria</taxon>
        <taxon>Bacillati</taxon>
        <taxon>Actinomycetota</taxon>
        <taxon>Actinomycetes</taxon>
        <taxon>Mycobacteriales</taxon>
        <taxon>Mycobacteriaceae</taxon>
        <taxon>Mycobacterium</taxon>
        <taxon>Mycobacterium tuberculosis complex</taxon>
    </lineage>
</organism>
<gene>
    <name evidence="2" type="ORF">ERS007657_01456</name>
    <name evidence="3" type="ORF">ERS007661_02864</name>
    <name evidence="4" type="ORF">ERS007703_02085</name>
</gene>
<dbReference type="Proteomes" id="UP000039217">
    <property type="component" value="Unassembled WGS sequence"/>
</dbReference>
<dbReference type="EMBL" id="CSAE01000207">
    <property type="protein sequence ID" value="COV80399.1"/>
    <property type="molecule type" value="Genomic_DNA"/>
</dbReference>